<evidence type="ECO:0000313" key="9">
    <source>
        <dbReference type="EMBL" id="AXC49338.1"/>
    </source>
</evidence>
<dbReference type="InterPro" id="IPR002321">
    <property type="entry name" value="Cyt_c_II"/>
</dbReference>
<dbReference type="AlphaFoldDB" id="A0A344PIY3"/>
<name>A0A344PIY3_9RHOB</name>
<keyword evidence="10" id="KW-1185">Reference proteome</keyword>
<dbReference type="GO" id="GO:0042597">
    <property type="term" value="C:periplasmic space"/>
    <property type="evidence" value="ECO:0007669"/>
    <property type="project" value="InterPro"/>
</dbReference>
<sequence>MRLSLITAAVLSLTPLAAQAAEDTPEQLALEARHGFMLMLGANMGVLAGTAKGEIPYDEAAVVHAATNIEALTHYDVAMHFIPGTAEGEIDDSEALPKIWTDMAGFADKYKGLVTAAAGAPDAVKGGQEQVAAVVQKLGGACKACHDEYRKD</sequence>
<feature type="chain" id="PRO_5016989605" evidence="8">
    <location>
        <begin position="21"/>
        <end position="152"/>
    </location>
</feature>
<dbReference type="Proteomes" id="UP000252023">
    <property type="component" value="Chromosome"/>
</dbReference>
<keyword evidence="5 6" id="KW-0408">Iron</keyword>
<dbReference type="GO" id="GO:0009055">
    <property type="term" value="F:electron transfer activity"/>
    <property type="evidence" value="ECO:0007669"/>
    <property type="project" value="InterPro"/>
</dbReference>
<dbReference type="Pfam" id="PF01322">
    <property type="entry name" value="Cytochrom_C_2"/>
    <property type="match status" value="1"/>
</dbReference>
<dbReference type="Gene3D" id="1.20.120.10">
    <property type="entry name" value="Cytochrome c/b562"/>
    <property type="match status" value="1"/>
</dbReference>
<proteinExistence type="predicted"/>
<reference evidence="10" key="1">
    <citation type="submission" date="2018-07" db="EMBL/GenBank/DDBJ databases">
        <title>Genome sequencing of Paracoccus sp. SC2-6.</title>
        <authorList>
            <person name="Heo J."/>
            <person name="Kim S.-J."/>
            <person name="Kwon S.-W."/>
        </authorList>
    </citation>
    <scope>NUCLEOTIDE SEQUENCE [LARGE SCALE GENOMIC DNA]</scope>
    <source>
        <strain evidence="10">SC2-6</strain>
    </source>
</reference>
<keyword evidence="1" id="KW-0813">Transport</keyword>
<feature type="signal peptide" evidence="8">
    <location>
        <begin position="1"/>
        <end position="20"/>
    </location>
</feature>
<protein>
    <submittedName>
        <fullName evidence="9">Cytochrome c</fullName>
    </submittedName>
</protein>
<dbReference type="KEGG" id="pars:DRW48_06230"/>
<accession>A0A344PIY3</accession>
<keyword evidence="3 6" id="KW-0479">Metal-binding</keyword>
<dbReference type="GO" id="GO:0020037">
    <property type="term" value="F:heme binding"/>
    <property type="evidence" value="ECO:0007669"/>
    <property type="project" value="InterPro"/>
</dbReference>
<comment type="PTM">
    <text evidence="7">Binds 1 heme group per subunit.</text>
</comment>
<dbReference type="PROSITE" id="PS51009">
    <property type="entry name" value="CYTCII"/>
    <property type="match status" value="1"/>
</dbReference>
<evidence type="ECO:0000256" key="8">
    <source>
        <dbReference type="SAM" id="SignalP"/>
    </source>
</evidence>
<gene>
    <name evidence="9" type="ORF">DRW48_06230</name>
</gene>
<evidence type="ECO:0000256" key="5">
    <source>
        <dbReference type="ARBA" id="ARBA00023004"/>
    </source>
</evidence>
<keyword evidence="4" id="KW-0249">Electron transport</keyword>
<dbReference type="OrthoDB" id="7596534at2"/>
<dbReference type="GO" id="GO:0005506">
    <property type="term" value="F:iron ion binding"/>
    <property type="evidence" value="ECO:0007669"/>
    <property type="project" value="InterPro"/>
</dbReference>
<dbReference type="SUPFAM" id="SSF47175">
    <property type="entry name" value="Cytochromes"/>
    <property type="match status" value="1"/>
</dbReference>
<evidence type="ECO:0000256" key="7">
    <source>
        <dbReference type="PIRSR" id="PIRSR000027-2"/>
    </source>
</evidence>
<evidence type="ECO:0000256" key="4">
    <source>
        <dbReference type="ARBA" id="ARBA00022982"/>
    </source>
</evidence>
<keyword evidence="8" id="KW-0732">Signal</keyword>
<dbReference type="EMBL" id="CP030918">
    <property type="protein sequence ID" value="AXC49338.1"/>
    <property type="molecule type" value="Genomic_DNA"/>
</dbReference>
<evidence type="ECO:0000256" key="1">
    <source>
        <dbReference type="ARBA" id="ARBA00022448"/>
    </source>
</evidence>
<dbReference type="InterPro" id="IPR012127">
    <property type="entry name" value="Cyt_c_prime"/>
</dbReference>
<evidence type="ECO:0000256" key="2">
    <source>
        <dbReference type="ARBA" id="ARBA00022617"/>
    </source>
</evidence>
<feature type="binding site" description="covalent" evidence="7">
    <location>
        <position position="145"/>
    </location>
    <ligand>
        <name>heme c</name>
        <dbReference type="ChEBI" id="CHEBI:61717"/>
    </ligand>
</feature>
<dbReference type="GO" id="GO:0022900">
    <property type="term" value="P:electron transport chain"/>
    <property type="evidence" value="ECO:0007669"/>
    <property type="project" value="InterPro"/>
</dbReference>
<evidence type="ECO:0000256" key="6">
    <source>
        <dbReference type="PIRSR" id="PIRSR000027-1"/>
    </source>
</evidence>
<feature type="binding site" description="covalent" evidence="7">
    <location>
        <position position="142"/>
    </location>
    <ligand>
        <name>heme c</name>
        <dbReference type="ChEBI" id="CHEBI:61717"/>
    </ligand>
</feature>
<dbReference type="InterPro" id="IPR015984">
    <property type="entry name" value="Cyt_c_prime_subgr"/>
</dbReference>
<evidence type="ECO:0000256" key="3">
    <source>
        <dbReference type="ARBA" id="ARBA00022723"/>
    </source>
</evidence>
<dbReference type="InterPro" id="IPR010980">
    <property type="entry name" value="Cyt_c/b562"/>
</dbReference>
<keyword evidence="2 7" id="KW-0349">Heme</keyword>
<dbReference type="RefSeq" id="WP_114075657.1">
    <property type="nucleotide sequence ID" value="NZ_CP030918.1"/>
</dbReference>
<feature type="binding site" description="axial binding residue" evidence="6">
    <location>
        <position position="146"/>
    </location>
    <ligand>
        <name>heme c</name>
        <dbReference type="ChEBI" id="CHEBI:61717"/>
    </ligand>
    <ligandPart>
        <name>Fe</name>
        <dbReference type="ChEBI" id="CHEBI:18248"/>
    </ligandPart>
</feature>
<dbReference type="PRINTS" id="PR00608">
    <property type="entry name" value="CYTCHROMECII"/>
</dbReference>
<evidence type="ECO:0000313" key="10">
    <source>
        <dbReference type="Proteomes" id="UP000252023"/>
    </source>
</evidence>
<organism evidence="9 10">
    <name type="scientific">Paracoccus suum</name>
    <dbReference type="NCBI Taxonomy" id="2259340"/>
    <lineage>
        <taxon>Bacteria</taxon>
        <taxon>Pseudomonadati</taxon>
        <taxon>Pseudomonadota</taxon>
        <taxon>Alphaproteobacteria</taxon>
        <taxon>Rhodobacterales</taxon>
        <taxon>Paracoccaceae</taxon>
        <taxon>Paracoccus</taxon>
    </lineage>
</organism>
<dbReference type="PIRSF" id="PIRSF000027">
    <property type="entry name" value="Cytc_c_prime"/>
    <property type="match status" value="1"/>
</dbReference>